<comment type="caution">
    <text evidence="4">The sequence shown here is derived from an EMBL/GenBank/DDBJ whole genome shotgun (WGS) entry which is preliminary data.</text>
</comment>
<dbReference type="PANTHER" id="PTHR23158">
    <property type="entry name" value="MELANOMA INHIBITORY ACTIVITY-RELATED"/>
    <property type="match status" value="1"/>
</dbReference>
<keyword evidence="1 2" id="KW-0175">Coiled coil</keyword>
<dbReference type="EMBL" id="JASSZA010000009">
    <property type="protein sequence ID" value="KAK2102246.1"/>
    <property type="molecule type" value="Genomic_DNA"/>
</dbReference>
<dbReference type="InterPro" id="IPR051500">
    <property type="entry name" value="cTAGE_MIA/OTOR"/>
</dbReference>
<evidence type="ECO:0000313" key="4">
    <source>
        <dbReference type="EMBL" id="KAK2102246.1"/>
    </source>
</evidence>
<keyword evidence="5" id="KW-1185">Reference proteome</keyword>
<feature type="transmembrane region" description="Helical" evidence="3">
    <location>
        <begin position="102"/>
        <end position="119"/>
    </location>
</feature>
<gene>
    <name evidence="4" type="primary">CTAGE4</name>
    <name evidence="4" type="ORF">P7K49_019913</name>
</gene>
<organism evidence="4 5">
    <name type="scientific">Saguinus oedipus</name>
    <name type="common">Cotton-top tamarin</name>
    <name type="synonym">Oedipomidas oedipus</name>
    <dbReference type="NCBI Taxonomy" id="9490"/>
    <lineage>
        <taxon>Eukaryota</taxon>
        <taxon>Metazoa</taxon>
        <taxon>Chordata</taxon>
        <taxon>Craniata</taxon>
        <taxon>Vertebrata</taxon>
        <taxon>Euteleostomi</taxon>
        <taxon>Mammalia</taxon>
        <taxon>Eutheria</taxon>
        <taxon>Euarchontoglires</taxon>
        <taxon>Primates</taxon>
        <taxon>Haplorrhini</taxon>
        <taxon>Platyrrhini</taxon>
        <taxon>Cebidae</taxon>
        <taxon>Callitrichinae</taxon>
        <taxon>Saguinus</taxon>
    </lineage>
</organism>
<evidence type="ECO:0000256" key="1">
    <source>
        <dbReference type="ARBA" id="ARBA00023054"/>
    </source>
</evidence>
<evidence type="ECO:0000256" key="3">
    <source>
        <dbReference type="SAM" id="Phobius"/>
    </source>
</evidence>
<evidence type="ECO:0000313" key="5">
    <source>
        <dbReference type="Proteomes" id="UP001266305"/>
    </source>
</evidence>
<feature type="coiled-coil region" evidence="2">
    <location>
        <begin position="183"/>
        <end position="217"/>
    </location>
</feature>
<dbReference type="PANTHER" id="PTHR23158:SF53">
    <property type="entry name" value="MIA SH3 DOMAIN ER EXPORT FACTOR 2"/>
    <property type="match status" value="1"/>
</dbReference>
<proteinExistence type="predicted"/>
<accession>A0ABQ9UZE7</accession>
<dbReference type="Proteomes" id="UP001266305">
    <property type="component" value="Unassembled WGS sequence"/>
</dbReference>
<reference evidence="4 5" key="1">
    <citation type="submission" date="2023-05" db="EMBL/GenBank/DDBJ databases">
        <title>B98-5 Cell Line De Novo Hybrid Assembly: An Optical Mapping Approach.</title>
        <authorList>
            <person name="Kananen K."/>
            <person name="Auerbach J.A."/>
            <person name="Kautto E."/>
            <person name="Blachly J.S."/>
        </authorList>
    </citation>
    <scope>NUCLEOTIDE SEQUENCE [LARGE SCALE GENOMIC DNA]</scope>
    <source>
        <strain evidence="4">B95-8</strain>
        <tissue evidence="4">Cell line</tissue>
    </source>
</reference>
<name>A0ABQ9UZE7_SAGOE</name>
<sequence>MSCPGQALNDSFCSRLCSGLFQLPPVDSGSRQKAACSLPFVVAPTGLGYCGNPESRFGAMEEPRAPPQPYLRLDLEVLRWVVAALHQSMGADSNSYGFPWEGVIWAATFGFFAVPFFLWRGFRYVRNQLYVGREKKLAETLSRLIEEKCTLLEKCSDIQKQHEGQEVESSLQDPSFEKVATEAQILEATCEKLSRSNVELEDEILRLVKELKEEKSTV</sequence>
<evidence type="ECO:0000256" key="2">
    <source>
        <dbReference type="SAM" id="Coils"/>
    </source>
</evidence>
<keyword evidence="3" id="KW-1133">Transmembrane helix</keyword>
<protein>
    <submittedName>
        <fullName evidence="4">CTAGE member 4</fullName>
    </submittedName>
</protein>
<keyword evidence="3" id="KW-0472">Membrane</keyword>
<keyword evidence="3" id="KW-0812">Transmembrane</keyword>